<protein>
    <submittedName>
        <fullName evidence="1">Uncharacterized protein</fullName>
    </submittedName>
</protein>
<name>A0A1Q9G6D6_9GAMM</name>
<dbReference type="RefSeq" id="WP_075768185.1">
    <property type="nucleotide sequence ID" value="NZ_MJIL01000100.1"/>
</dbReference>
<accession>A0A1Q9G6D6</accession>
<keyword evidence="2" id="KW-1185">Reference proteome</keyword>
<reference evidence="1 2" key="1">
    <citation type="submission" date="2016-09" db="EMBL/GenBank/DDBJ databases">
        <title>Photobacterium proteolyticum sp. nov. a protease producing bacterium isolated from ocean sediments of Laizhou Bay.</title>
        <authorList>
            <person name="Li Y."/>
        </authorList>
    </citation>
    <scope>NUCLEOTIDE SEQUENCE [LARGE SCALE GENOMIC DNA]</scope>
    <source>
        <strain evidence="1 2">13-12</strain>
    </source>
</reference>
<dbReference type="AlphaFoldDB" id="A0A1Q9G6D6"/>
<organism evidence="1 2">
    <name type="scientific">Photobacterium proteolyticum</name>
    <dbReference type="NCBI Taxonomy" id="1903952"/>
    <lineage>
        <taxon>Bacteria</taxon>
        <taxon>Pseudomonadati</taxon>
        <taxon>Pseudomonadota</taxon>
        <taxon>Gammaproteobacteria</taxon>
        <taxon>Vibrionales</taxon>
        <taxon>Vibrionaceae</taxon>
        <taxon>Photobacterium</taxon>
    </lineage>
</organism>
<evidence type="ECO:0000313" key="2">
    <source>
        <dbReference type="Proteomes" id="UP000186905"/>
    </source>
</evidence>
<evidence type="ECO:0000313" key="1">
    <source>
        <dbReference type="EMBL" id="OLQ69829.1"/>
    </source>
</evidence>
<dbReference type="EMBL" id="MJIL01000100">
    <property type="protein sequence ID" value="OLQ69829.1"/>
    <property type="molecule type" value="Genomic_DNA"/>
</dbReference>
<dbReference type="STRING" id="1903952.BIT28_07550"/>
<proteinExistence type="predicted"/>
<gene>
    <name evidence="1" type="ORF">BIT28_07550</name>
</gene>
<dbReference type="Proteomes" id="UP000186905">
    <property type="component" value="Unassembled WGS sequence"/>
</dbReference>
<dbReference type="OrthoDB" id="8702396at2"/>
<comment type="caution">
    <text evidence="1">The sequence shown here is derived from an EMBL/GenBank/DDBJ whole genome shotgun (WGS) entry which is preliminary data.</text>
</comment>
<sequence>MANKSLNTEEIIKIEALIRSWQTRFTWDLLVERLKSDLDITTTRQTLKEYPSIKTAYDLKKQELRGVPAPTPDFVDFLQSDVDAYNEIQRLKAENEVLQQKYDNQLSFIKKLAALSKGNPSLTHLLQKVKQGKGL</sequence>